<sequence>MSSETFPLSSIVFTISRSTATARHTNGTTD</sequence>
<dbReference type="EMBL" id="GBXM01104124">
    <property type="protein sequence ID" value="JAH04453.1"/>
    <property type="molecule type" value="Transcribed_RNA"/>
</dbReference>
<reference evidence="1" key="2">
    <citation type="journal article" date="2015" name="Fish Shellfish Immunol.">
        <title>Early steps in the European eel (Anguilla anguilla)-Vibrio vulnificus interaction in the gills: Role of the RtxA13 toxin.</title>
        <authorList>
            <person name="Callol A."/>
            <person name="Pajuelo D."/>
            <person name="Ebbesson L."/>
            <person name="Teles M."/>
            <person name="MacKenzie S."/>
            <person name="Amaro C."/>
        </authorList>
    </citation>
    <scope>NUCLEOTIDE SEQUENCE</scope>
</reference>
<reference evidence="1" key="1">
    <citation type="submission" date="2014-11" db="EMBL/GenBank/DDBJ databases">
        <authorList>
            <person name="Amaro Gonzalez C."/>
        </authorList>
    </citation>
    <scope>NUCLEOTIDE SEQUENCE</scope>
</reference>
<evidence type="ECO:0000313" key="1">
    <source>
        <dbReference type="EMBL" id="JAH04453.1"/>
    </source>
</evidence>
<organism evidence="1">
    <name type="scientific">Anguilla anguilla</name>
    <name type="common">European freshwater eel</name>
    <name type="synonym">Muraena anguilla</name>
    <dbReference type="NCBI Taxonomy" id="7936"/>
    <lineage>
        <taxon>Eukaryota</taxon>
        <taxon>Metazoa</taxon>
        <taxon>Chordata</taxon>
        <taxon>Craniata</taxon>
        <taxon>Vertebrata</taxon>
        <taxon>Euteleostomi</taxon>
        <taxon>Actinopterygii</taxon>
        <taxon>Neopterygii</taxon>
        <taxon>Teleostei</taxon>
        <taxon>Anguilliformes</taxon>
        <taxon>Anguillidae</taxon>
        <taxon>Anguilla</taxon>
    </lineage>
</organism>
<name>A0A0E9PKU9_ANGAN</name>
<dbReference type="AlphaFoldDB" id="A0A0E9PKU9"/>
<accession>A0A0E9PKU9</accession>
<protein>
    <submittedName>
        <fullName evidence="1">Uncharacterized protein</fullName>
    </submittedName>
</protein>
<proteinExistence type="predicted"/>